<evidence type="ECO:0000259" key="1">
    <source>
        <dbReference type="PROSITE" id="PS50943"/>
    </source>
</evidence>
<dbReference type="CDD" id="cd00093">
    <property type="entry name" value="HTH_XRE"/>
    <property type="match status" value="1"/>
</dbReference>
<dbReference type="InterPro" id="IPR010982">
    <property type="entry name" value="Lambda_DNA-bd_dom_sf"/>
</dbReference>
<dbReference type="EMBL" id="JAAXKX010000020">
    <property type="protein sequence ID" value="NKN34091.1"/>
    <property type="molecule type" value="Genomic_DNA"/>
</dbReference>
<evidence type="ECO:0000313" key="2">
    <source>
        <dbReference type="EMBL" id="NKN34091.1"/>
    </source>
</evidence>
<comment type="caution">
    <text evidence="2">The sequence shown here is derived from an EMBL/GenBank/DDBJ whole genome shotgun (WGS) entry which is preliminary data.</text>
</comment>
<dbReference type="SMART" id="SM00530">
    <property type="entry name" value="HTH_XRE"/>
    <property type="match status" value="1"/>
</dbReference>
<accession>A0ABX1IB39</accession>
<dbReference type="Gene3D" id="1.10.260.40">
    <property type="entry name" value="lambda repressor-like DNA-binding domains"/>
    <property type="match status" value="1"/>
</dbReference>
<dbReference type="SUPFAM" id="SSF47413">
    <property type="entry name" value="lambda repressor-like DNA-binding domains"/>
    <property type="match status" value="1"/>
</dbReference>
<protein>
    <submittedName>
        <fullName evidence="2">Helix-turn-helix transcriptional regulator</fullName>
    </submittedName>
</protein>
<dbReference type="Pfam" id="PF01381">
    <property type="entry name" value="HTH_3"/>
    <property type="match status" value="1"/>
</dbReference>
<sequence>MDLTKRIGQRLRAARQEQKLSLSDLSSRTNSLSKSRISNYEQGIRRMGLEEAHELSMALRTVTPTYLLCLDDKGPLNTEEMRLVEYFRLSDERGRATIIEVAERQSEFGVAAKAAVAEEPTSTPVAEGELSTA</sequence>
<dbReference type="RefSeq" id="WP_168670296.1">
    <property type="nucleotide sequence ID" value="NZ_JAAXKX010000020.1"/>
</dbReference>
<gene>
    <name evidence="2" type="ORF">HF203_12760</name>
</gene>
<evidence type="ECO:0000313" key="3">
    <source>
        <dbReference type="Proteomes" id="UP000740754"/>
    </source>
</evidence>
<reference evidence="2 3" key="1">
    <citation type="submission" date="2020-04" db="EMBL/GenBank/DDBJ databases">
        <title>Draft Whole-Genome sequence of Marichromatium bheemlicum DSM 18632, type strain.</title>
        <authorList>
            <person name="Kyndt J.A."/>
            <person name="Meyer T.E."/>
        </authorList>
    </citation>
    <scope>NUCLEOTIDE SEQUENCE [LARGE SCALE GENOMIC DNA]</scope>
    <source>
        <strain evidence="2 3">DSM 18632</strain>
    </source>
</reference>
<organism evidence="2 3">
    <name type="scientific">Marichromatium bheemlicum</name>
    <dbReference type="NCBI Taxonomy" id="365339"/>
    <lineage>
        <taxon>Bacteria</taxon>
        <taxon>Pseudomonadati</taxon>
        <taxon>Pseudomonadota</taxon>
        <taxon>Gammaproteobacteria</taxon>
        <taxon>Chromatiales</taxon>
        <taxon>Chromatiaceae</taxon>
        <taxon>Marichromatium</taxon>
    </lineage>
</organism>
<feature type="domain" description="HTH cro/C1-type" evidence="1">
    <location>
        <begin position="11"/>
        <end position="67"/>
    </location>
</feature>
<name>A0ABX1IB39_9GAMM</name>
<proteinExistence type="predicted"/>
<dbReference type="InterPro" id="IPR001387">
    <property type="entry name" value="Cro/C1-type_HTH"/>
</dbReference>
<dbReference type="Proteomes" id="UP000740754">
    <property type="component" value="Unassembled WGS sequence"/>
</dbReference>
<dbReference type="PROSITE" id="PS50943">
    <property type="entry name" value="HTH_CROC1"/>
    <property type="match status" value="1"/>
</dbReference>
<keyword evidence="3" id="KW-1185">Reference proteome</keyword>